<keyword evidence="2 12" id="KW-0678">Repressor</keyword>
<reference evidence="16 17" key="1">
    <citation type="submission" date="2013-10" db="EMBL/GenBank/DDBJ databases">
        <title>Salinisphaera japonica YTM-1 Genome Sequencing.</title>
        <authorList>
            <person name="Lai Q."/>
            <person name="Li C."/>
            <person name="Shao Z."/>
        </authorList>
    </citation>
    <scope>NUCLEOTIDE SEQUENCE [LARGE SCALE GENOMIC DNA]</scope>
    <source>
        <strain evidence="16 17">YTM-1</strain>
    </source>
</reference>
<evidence type="ECO:0000313" key="16">
    <source>
        <dbReference type="EMBL" id="ROO30084.1"/>
    </source>
</evidence>
<dbReference type="InterPro" id="IPR036388">
    <property type="entry name" value="WH-like_DNA-bd_sf"/>
</dbReference>
<dbReference type="FunCoup" id="A0A423PWY1">
    <property type="interactions" value="314"/>
</dbReference>
<keyword evidence="17" id="KW-1185">Reference proteome</keyword>
<evidence type="ECO:0000256" key="4">
    <source>
        <dbReference type="ARBA" id="ARBA00022763"/>
    </source>
</evidence>
<dbReference type="InterPro" id="IPR006200">
    <property type="entry name" value="LexA"/>
</dbReference>
<evidence type="ECO:0000256" key="10">
    <source>
        <dbReference type="ARBA" id="ARBA00023204"/>
    </source>
</evidence>
<dbReference type="PANTHER" id="PTHR33516:SF2">
    <property type="entry name" value="LEXA REPRESSOR-RELATED"/>
    <property type="match status" value="1"/>
</dbReference>
<dbReference type="GO" id="GO:0006260">
    <property type="term" value="P:DNA replication"/>
    <property type="evidence" value="ECO:0007669"/>
    <property type="project" value="UniProtKB-UniRule"/>
</dbReference>
<dbReference type="InterPro" id="IPR050077">
    <property type="entry name" value="LexA_repressor"/>
</dbReference>
<dbReference type="GO" id="GO:0009432">
    <property type="term" value="P:SOS response"/>
    <property type="evidence" value="ECO:0007669"/>
    <property type="project" value="UniProtKB-UniRule"/>
</dbReference>
<dbReference type="InterPro" id="IPR036390">
    <property type="entry name" value="WH_DNA-bd_sf"/>
</dbReference>
<keyword evidence="9 12" id="KW-0804">Transcription</keyword>
<evidence type="ECO:0000256" key="2">
    <source>
        <dbReference type="ARBA" id="ARBA00022491"/>
    </source>
</evidence>
<evidence type="ECO:0000256" key="6">
    <source>
        <dbReference type="ARBA" id="ARBA00022813"/>
    </source>
</evidence>
<dbReference type="OrthoDB" id="9802364at2"/>
<dbReference type="SUPFAM" id="SSF46785">
    <property type="entry name" value="Winged helix' DNA-binding domain"/>
    <property type="match status" value="1"/>
</dbReference>
<dbReference type="GO" id="GO:0004252">
    <property type="term" value="F:serine-type endopeptidase activity"/>
    <property type="evidence" value="ECO:0007669"/>
    <property type="project" value="UniProtKB-UniRule"/>
</dbReference>
<dbReference type="InterPro" id="IPR039418">
    <property type="entry name" value="LexA-like"/>
</dbReference>
<name>A0A423PWY1_9GAMM</name>
<dbReference type="GO" id="GO:0006508">
    <property type="term" value="P:proteolysis"/>
    <property type="evidence" value="ECO:0007669"/>
    <property type="project" value="InterPro"/>
</dbReference>
<dbReference type="Gene3D" id="2.10.109.10">
    <property type="entry name" value="Umud Fragment, subunit A"/>
    <property type="match status" value="1"/>
</dbReference>
<sequence>MEKLTPKQQRVYDFIRDTLIDTGAPPTRAEIAQALGFASANAAQAHLRTLARKGAIELGSRRSRGIRLVNNSGEPASVDTAANDDTDDGLAVIGRVAAGEPILAVEHIERRVRIADDVFATPADYLLTVRGDSMTGVGILDGDLLGVKTASEVHNGQIGVFRLGEDVTVKRFFKSDTGAVRLQAENPAHADIQVDPEQDELVLEGLAVGVVRSIH</sequence>
<proteinExistence type="inferred from homology"/>
<comment type="function">
    <text evidence="12">Represses a number of genes involved in the response to DNA damage (SOS response), including recA and lexA. In the presence of single-stranded DNA, RecA interacts with LexA causing an autocatalytic cleavage which disrupts the DNA-binding part of LexA, leading to derepression of the SOS regulon and eventually DNA repair.</text>
</comment>
<evidence type="ECO:0000256" key="12">
    <source>
        <dbReference type="HAMAP-Rule" id="MF_00015"/>
    </source>
</evidence>
<evidence type="ECO:0000256" key="3">
    <source>
        <dbReference type="ARBA" id="ARBA00022705"/>
    </source>
</evidence>
<feature type="site" description="Cleavage; by autolysis" evidence="12">
    <location>
        <begin position="98"/>
        <end position="99"/>
    </location>
</feature>
<accession>A0A423PWY1</accession>
<dbReference type="InParanoid" id="A0A423PWY1"/>
<keyword evidence="11 12" id="KW-0742">SOS response</keyword>
<evidence type="ECO:0000256" key="1">
    <source>
        <dbReference type="ARBA" id="ARBA00007484"/>
    </source>
</evidence>
<comment type="subunit">
    <text evidence="12">Homodimer.</text>
</comment>
<protein>
    <recommendedName>
        <fullName evidence="12">LexA repressor</fullName>
        <ecNumber evidence="12">3.4.21.88</ecNumber>
    </recommendedName>
</protein>
<keyword evidence="4 12" id="KW-0227">DNA damage</keyword>
<organism evidence="16 17">
    <name type="scientific">Salinisphaera japonica YTM-1</name>
    <dbReference type="NCBI Taxonomy" id="1209778"/>
    <lineage>
        <taxon>Bacteria</taxon>
        <taxon>Pseudomonadati</taxon>
        <taxon>Pseudomonadota</taxon>
        <taxon>Gammaproteobacteria</taxon>
        <taxon>Salinisphaerales</taxon>
        <taxon>Salinisphaeraceae</taxon>
        <taxon>Salinisphaera</taxon>
    </lineage>
</organism>
<evidence type="ECO:0000259" key="14">
    <source>
        <dbReference type="Pfam" id="PF00717"/>
    </source>
</evidence>
<dbReference type="InterPro" id="IPR006199">
    <property type="entry name" value="LexA_DNA-bd_dom"/>
</dbReference>
<feature type="DNA-binding region" description="H-T-H motif" evidence="12">
    <location>
        <begin position="28"/>
        <end position="48"/>
    </location>
</feature>
<dbReference type="PANTHER" id="PTHR33516">
    <property type="entry name" value="LEXA REPRESSOR"/>
    <property type="match status" value="1"/>
</dbReference>
<dbReference type="GO" id="GO:0003677">
    <property type="term" value="F:DNA binding"/>
    <property type="evidence" value="ECO:0007669"/>
    <property type="project" value="UniProtKB-UniRule"/>
</dbReference>
<evidence type="ECO:0000313" key="17">
    <source>
        <dbReference type="Proteomes" id="UP000285310"/>
    </source>
</evidence>
<dbReference type="EC" id="3.4.21.88" evidence="12"/>
<dbReference type="AlphaFoldDB" id="A0A423PWY1"/>
<keyword evidence="3 12" id="KW-0235">DNA replication</keyword>
<keyword evidence="8 12" id="KW-0238">DNA-binding</keyword>
<evidence type="ECO:0000256" key="9">
    <source>
        <dbReference type="ARBA" id="ARBA00023163"/>
    </source>
</evidence>
<evidence type="ECO:0000256" key="13">
    <source>
        <dbReference type="RuleBase" id="RU003991"/>
    </source>
</evidence>
<feature type="domain" description="Peptidase S24/S26A/S26B/S26C" evidence="14">
    <location>
        <begin position="92"/>
        <end position="201"/>
    </location>
</feature>
<dbReference type="Gene3D" id="1.10.10.10">
    <property type="entry name" value="Winged helix-like DNA-binding domain superfamily/Winged helix DNA-binding domain"/>
    <property type="match status" value="1"/>
</dbReference>
<evidence type="ECO:0000256" key="7">
    <source>
        <dbReference type="ARBA" id="ARBA00023015"/>
    </source>
</evidence>
<dbReference type="SUPFAM" id="SSF51306">
    <property type="entry name" value="LexA/Signal peptidase"/>
    <property type="match status" value="1"/>
</dbReference>
<keyword evidence="10 12" id="KW-0234">DNA repair</keyword>
<evidence type="ECO:0000256" key="5">
    <source>
        <dbReference type="ARBA" id="ARBA00022801"/>
    </source>
</evidence>
<dbReference type="Pfam" id="PF01726">
    <property type="entry name" value="LexA_DNA_bind"/>
    <property type="match status" value="1"/>
</dbReference>
<dbReference type="Proteomes" id="UP000285310">
    <property type="component" value="Unassembled WGS sequence"/>
</dbReference>
<dbReference type="HAMAP" id="MF_00015">
    <property type="entry name" value="LexA"/>
    <property type="match status" value="1"/>
</dbReference>
<comment type="caution">
    <text evidence="16">The sequence shown here is derived from an EMBL/GenBank/DDBJ whole genome shotgun (WGS) entry which is preliminary data.</text>
</comment>
<dbReference type="InterPro" id="IPR006197">
    <property type="entry name" value="Peptidase_S24_LexA"/>
</dbReference>
<keyword evidence="6 12" id="KW-0068">Autocatalytic cleavage</keyword>
<dbReference type="InterPro" id="IPR036286">
    <property type="entry name" value="LexA/Signal_pep-like_sf"/>
</dbReference>
<evidence type="ECO:0000256" key="11">
    <source>
        <dbReference type="ARBA" id="ARBA00023236"/>
    </source>
</evidence>
<evidence type="ECO:0000256" key="8">
    <source>
        <dbReference type="ARBA" id="ARBA00023125"/>
    </source>
</evidence>
<keyword evidence="5 12" id="KW-0378">Hydrolase</keyword>
<keyword evidence="7 12" id="KW-0805">Transcription regulation</keyword>
<evidence type="ECO:0000259" key="15">
    <source>
        <dbReference type="Pfam" id="PF01726"/>
    </source>
</evidence>
<dbReference type="NCBIfam" id="TIGR00498">
    <property type="entry name" value="lexA"/>
    <property type="match status" value="1"/>
</dbReference>
<feature type="active site" description="For autocatalytic cleavage activity" evidence="12">
    <location>
        <position position="170"/>
    </location>
</feature>
<dbReference type="CDD" id="cd06529">
    <property type="entry name" value="S24_LexA-like"/>
    <property type="match status" value="1"/>
</dbReference>
<dbReference type="GO" id="GO:0045892">
    <property type="term" value="P:negative regulation of DNA-templated transcription"/>
    <property type="evidence" value="ECO:0007669"/>
    <property type="project" value="UniProtKB-UniRule"/>
</dbReference>
<comment type="catalytic activity">
    <reaction evidence="12">
        <text>Hydrolysis of Ala-|-Gly bond in repressor LexA.</text>
        <dbReference type="EC" id="3.4.21.88"/>
    </reaction>
</comment>
<dbReference type="GO" id="GO:0006281">
    <property type="term" value="P:DNA repair"/>
    <property type="evidence" value="ECO:0007669"/>
    <property type="project" value="UniProtKB-UniRule"/>
</dbReference>
<dbReference type="FunFam" id="1.10.10.10:FF:000009">
    <property type="entry name" value="LexA repressor"/>
    <property type="match status" value="1"/>
</dbReference>
<dbReference type="InterPro" id="IPR015927">
    <property type="entry name" value="Peptidase_S24_S26A/B/C"/>
</dbReference>
<dbReference type="EMBL" id="AYKG01000012">
    <property type="protein sequence ID" value="ROO30084.1"/>
    <property type="molecule type" value="Genomic_DNA"/>
</dbReference>
<comment type="similarity">
    <text evidence="1 12 13">Belongs to the peptidase S24 family.</text>
</comment>
<gene>
    <name evidence="12" type="primary">lexA</name>
    <name evidence="16" type="ORF">SAJA_05510</name>
</gene>
<dbReference type="PRINTS" id="PR00726">
    <property type="entry name" value="LEXASERPTASE"/>
</dbReference>
<dbReference type="RefSeq" id="WP_123657636.1">
    <property type="nucleotide sequence ID" value="NZ_AYKG01000012.1"/>
</dbReference>
<feature type="active site" description="For autocatalytic cleavage activity" evidence="12">
    <location>
        <position position="133"/>
    </location>
</feature>
<dbReference type="Pfam" id="PF00717">
    <property type="entry name" value="Peptidase_S24"/>
    <property type="match status" value="1"/>
</dbReference>
<feature type="domain" description="LexA repressor DNA-binding" evidence="15">
    <location>
        <begin position="1"/>
        <end position="65"/>
    </location>
</feature>